<protein>
    <submittedName>
        <fullName evidence="2">Uncharacterized protein</fullName>
    </submittedName>
</protein>
<evidence type="ECO:0000313" key="3">
    <source>
        <dbReference type="Proteomes" id="UP000053989"/>
    </source>
</evidence>
<feature type="compositionally biased region" description="Polar residues" evidence="1">
    <location>
        <begin position="7"/>
        <end position="18"/>
    </location>
</feature>
<reference evidence="2 3" key="1">
    <citation type="submission" date="2014-04" db="EMBL/GenBank/DDBJ databases">
        <authorList>
            <consortium name="DOE Joint Genome Institute"/>
            <person name="Kuo A."/>
            <person name="Kohler A."/>
            <person name="Nagy L.G."/>
            <person name="Floudas D."/>
            <person name="Copeland A."/>
            <person name="Barry K.W."/>
            <person name="Cichocki N."/>
            <person name="Veneault-Fourrey C."/>
            <person name="LaButti K."/>
            <person name="Lindquist E.A."/>
            <person name="Lipzen A."/>
            <person name="Lundell T."/>
            <person name="Morin E."/>
            <person name="Murat C."/>
            <person name="Sun H."/>
            <person name="Tunlid A."/>
            <person name="Henrissat B."/>
            <person name="Grigoriev I.V."/>
            <person name="Hibbett D.S."/>
            <person name="Martin F."/>
            <person name="Nordberg H.P."/>
            <person name="Cantor M.N."/>
            <person name="Hua S.X."/>
        </authorList>
    </citation>
    <scope>NUCLEOTIDE SEQUENCE [LARGE SCALE GENOMIC DNA]</scope>
    <source>
        <strain evidence="2 3">Foug A</strain>
    </source>
</reference>
<proteinExistence type="predicted"/>
<dbReference type="HOGENOM" id="CLU_754711_0_0_1"/>
<feature type="compositionally biased region" description="Polar residues" evidence="1">
    <location>
        <begin position="40"/>
        <end position="56"/>
    </location>
</feature>
<feature type="region of interest" description="Disordered" evidence="1">
    <location>
        <begin position="1"/>
        <end position="121"/>
    </location>
</feature>
<feature type="compositionally biased region" description="Low complexity" evidence="1">
    <location>
        <begin position="169"/>
        <end position="179"/>
    </location>
</feature>
<keyword evidence="3" id="KW-1185">Reference proteome</keyword>
<dbReference type="Proteomes" id="UP000053989">
    <property type="component" value="Unassembled WGS sequence"/>
</dbReference>
<dbReference type="EMBL" id="KN822040">
    <property type="protein sequence ID" value="KIM62712.1"/>
    <property type="molecule type" value="Genomic_DNA"/>
</dbReference>
<sequence>MDPHAQLGSSYQYSHLVNHSSSTQQQQLLLQSEHPQSESGQPIQHATYAPSTSSLQGLDRIHRNSVEANSRDSFTPPHPSVSTRRGAVDYGALFPSSGLDNTDVPDKYIPSSTDRVTSPDHRPLDDIFASLHSFFRPAPGPSSMQYDQLPAHLYPLQNQNQNSQRHTQHIPPSQQSGHPPSHHHVPQIILRKPQLKPPMSGILHIPLMQVDNQQRGSGLVINFRCWERGLLTDGVSISELLHCQAYALERGLDRVLDGLGRPVKLNIVWPGYPPFVRNISPVLSDGRAITRAELGYQVALAFSAFFCEVGKTQSGHVGPFTIVAVRNGNLSAGIRFDRLRLLGVRETSLGEWTPEVCAVTWLDNEAP</sequence>
<evidence type="ECO:0000256" key="1">
    <source>
        <dbReference type="SAM" id="MobiDB-lite"/>
    </source>
</evidence>
<gene>
    <name evidence="2" type="ORF">SCLCIDRAFT_1214819</name>
</gene>
<organism evidence="2 3">
    <name type="scientific">Scleroderma citrinum Foug A</name>
    <dbReference type="NCBI Taxonomy" id="1036808"/>
    <lineage>
        <taxon>Eukaryota</taxon>
        <taxon>Fungi</taxon>
        <taxon>Dikarya</taxon>
        <taxon>Basidiomycota</taxon>
        <taxon>Agaricomycotina</taxon>
        <taxon>Agaricomycetes</taxon>
        <taxon>Agaricomycetidae</taxon>
        <taxon>Boletales</taxon>
        <taxon>Sclerodermatineae</taxon>
        <taxon>Sclerodermataceae</taxon>
        <taxon>Scleroderma</taxon>
    </lineage>
</organism>
<dbReference type="OrthoDB" id="2662268at2759"/>
<feature type="compositionally biased region" description="Low complexity" evidence="1">
    <location>
        <begin position="19"/>
        <end position="39"/>
    </location>
</feature>
<feature type="region of interest" description="Disordered" evidence="1">
    <location>
        <begin position="160"/>
        <end position="185"/>
    </location>
</feature>
<name>A0A0C3ACR1_9AGAM</name>
<dbReference type="AlphaFoldDB" id="A0A0C3ACR1"/>
<evidence type="ECO:0000313" key="2">
    <source>
        <dbReference type="EMBL" id="KIM62712.1"/>
    </source>
</evidence>
<dbReference type="InParanoid" id="A0A0C3ACR1"/>
<reference evidence="3" key="2">
    <citation type="submission" date="2015-01" db="EMBL/GenBank/DDBJ databases">
        <title>Evolutionary Origins and Diversification of the Mycorrhizal Mutualists.</title>
        <authorList>
            <consortium name="DOE Joint Genome Institute"/>
            <consortium name="Mycorrhizal Genomics Consortium"/>
            <person name="Kohler A."/>
            <person name="Kuo A."/>
            <person name="Nagy L.G."/>
            <person name="Floudas D."/>
            <person name="Copeland A."/>
            <person name="Barry K.W."/>
            <person name="Cichocki N."/>
            <person name="Veneault-Fourrey C."/>
            <person name="LaButti K."/>
            <person name="Lindquist E.A."/>
            <person name="Lipzen A."/>
            <person name="Lundell T."/>
            <person name="Morin E."/>
            <person name="Murat C."/>
            <person name="Riley R."/>
            <person name="Ohm R."/>
            <person name="Sun H."/>
            <person name="Tunlid A."/>
            <person name="Henrissat B."/>
            <person name="Grigoriev I.V."/>
            <person name="Hibbett D.S."/>
            <person name="Martin F."/>
        </authorList>
    </citation>
    <scope>NUCLEOTIDE SEQUENCE [LARGE SCALE GENOMIC DNA]</scope>
    <source>
        <strain evidence="3">Foug A</strain>
    </source>
</reference>
<accession>A0A0C3ACR1</accession>